<accession>A0A7L7L7R0</accession>
<dbReference type="PANTHER" id="PTHR42754:SF1">
    <property type="entry name" value="LIPOPROTEIN"/>
    <property type="match status" value="1"/>
</dbReference>
<dbReference type="InterPro" id="IPR026444">
    <property type="entry name" value="Secre_tail"/>
</dbReference>
<keyword evidence="4" id="KW-1185">Reference proteome</keyword>
<evidence type="ECO:0000256" key="1">
    <source>
        <dbReference type="SAM" id="MobiDB-lite"/>
    </source>
</evidence>
<feature type="region of interest" description="Disordered" evidence="1">
    <location>
        <begin position="960"/>
        <end position="979"/>
    </location>
</feature>
<name>A0A7L7L7R0_9BACT</name>
<evidence type="ECO:0000313" key="3">
    <source>
        <dbReference type="EMBL" id="QMU28784.1"/>
    </source>
</evidence>
<dbReference type="EMBL" id="CP055153">
    <property type="protein sequence ID" value="QMU28784.1"/>
    <property type="molecule type" value="Genomic_DNA"/>
</dbReference>
<dbReference type="RefSeq" id="WP_182415966.1">
    <property type="nucleotide sequence ID" value="NZ_CP055153.1"/>
</dbReference>
<dbReference type="Pfam" id="PF18962">
    <property type="entry name" value="Por_Secre_tail"/>
    <property type="match status" value="1"/>
</dbReference>
<proteinExistence type="predicted"/>
<reference evidence="3 4" key="2">
    <citation type="submission" date="2020-08" db="EMBL/GenBank/DDBJ databases">
        <title>Adhaeribacter dokdonensis sp. nov., isolated from the rhizosphere of Elymus tsukushiensis, a plant native to the Dokdo Islands, Republic of Korea.</title>
        <authorList>
            <person name="Ghim S.Y."/>
        </authorList>
    </citation>
    <scope>NUCLEOTIDE SEQUENCE [LARGE SCALE GENOMIC DNA]</scope>
    <source>
        <strain evidence="3 4">KUDC8001</strain>
    </source>
</reference>
<organism evidence="3 4">
    <name type="scientific">Adhaeribacter radiodurans</name>
    <dbReference type="NCBI Taxonomy" id="2745197"/>
    <lineage>
        <taxon>Bacteria</taxon>
        <taxon>Pseudomonadati</taxon>
        <taxon>Bacteroidota</taxon>
        <taxon>Cytophagia</taxon>
        <taxon>Cytophagales</taxon>
        <taxon>Hymenobacteraceae</taxon>
        <taxon>Adhaeribacter</taxon>
    </lineage>
</organism>
<dbReference type="PANTHER" id="PTHR42754">
    <property type="entry name" value="ENDOGLUCANASE"/>
    <property type="match status" value="1"/>
</dbReference>
<dbReference type="Gene3D" id="2.60.40.4070">
    <property type="match status" value="1"/>
</dbReference>
<gene>
    <name evidence="3" type="ORF">HUW48_12385</name>
</gene>
<protein>
    <submittedName>
        <fullName evidence="3">T9SS type A sorting domain-containing protein</fullName>
    </submittedName>
</protein>
<reference evidence="3 4" key="1">
    <citation type="submission" date="2020-06" db="EMBL/GenBank/DDBJ databases">
        <authorList>
            <person name="Hwang Y.J."/>
        </authorList>
    </citation>
    <scope>NUCLEOTIDE SEQUENCE [LARGE SCALE GENOMIC DNA]</scope>
    <source>
        <strain evidence="3 4">KUDC8001</strain>
    </source>
</reference>
<evidence type="ECO:0000259" key="2">
    <source>
        <dbReference type="Pfam" id="PF18962"/>
    </source>
</evidence>
<dbReference type="NCBIfam" id="TIGR04183">
    <property type="entry name" value="Por_Secre_tail"/>
    <property type="match status" value="1"/>
</dbReference>
<dbReference type="KEGG" id="add:HUW48_12385"/>
<dbReference type="SUPFAM" id="SSF50998">
    <property type="entry name" value="Quinoprotein alcohol dehydrogenase-like"/>
    <property type="match status" value="2"/>
</dbReference>
<feature type="region of interest" description="Disordered" evidence="1">
    <location>
        <begin position="757"/>
        <end position="779"/>
    </location>
</feature>
<evidence type="ECO:0000313" key="4">
    <source>
        <dbReference type="Proteomes" id="UP000514509"/>
    </source>
</evidence>
<dbReference type="InterPro" id="IPR011047">
    <property type="entry name" value="Quinoprotein_ADH-like_sf"/>
</dbReference>
<feature type="domain" description="Secretion system C-terminal sorting" evidence="2">
    <location>
        <begin position="1441"/>
        <end position="1516"/>
    </location>
</feature>
<sequence>MKTSLSIRKEGLAAKPHFWVQLTLLLFLWLLISFFARAQTKVWDKTIGGDKEDNFTAMVATSDGGYLLGGSSYSGKSGDKSEPERGSNDPLSYDYWVVKIDVNGNKLWDKTFGGNSSDELHALVATPDGGYLLGGSSYSGKSGDKSENNRGTLQGSFYDTPDYWVVKIDANGNKVWDRTFGGKGYDDLTASVSTSDGGFLLGGSSNSGEGEDKSEVNGAGCEQYCSYDYWVVKIDANGTKIWDKTFGGNKNDKLTSLIVTKDSGYLLGGFSESEISGDKSEASRDAADILNNKGDYWVVKIDTDGKKLWDKTIGGTLKDELYSMLFTADGGYLVGGSSNSNISGEKSEAKGGYWIVKLDSNGKKVWDKSYSAGSLTAMIALPSGGFVLAGFSSRRKGADKSEDKSGCWLVKVKENGTKVWDKTFGDGGYALNHVSLVVTPDENYLLGTTSSQGISEDKTQESKGSNDYWVLKVEDTNKKSQTITFNSPLLTKTYGEVPFILLAKASSGLPVTFRVESGPATLTNNTLSLTGVGKVTIKASQAGNNTYSAALDGTQIILVDPSIPVTKVWDKTFSRRYNDELTTVITTSDGGHLLGGISRLYMYQEAGFRIVKIDSKGQTEWDKDLGGNDDRRLSLGVMASDGGYLFGGSLGLLSMDDESQDFYLFKTDKEGTKEWERQFRGPALLSAMIATSDGGYLLGGTTNEIKGKDKTEPPRGGRDYWVLKVDAAGNKLWDKTLGGKQDDYLASLVATPDGGYLVGGSSNSDKGGDKSENKKDNPNEDGYFSDYWVVKLDATGKKVWDRTFGADKFDNLTAMVNTADGGYLVGGSSYSDKGGDKTEGNKGNLDEFDNITPDYWVVKLNSKGKKVWDKTFGSKQTDALTVLLPTSDGGYLLGGDSDSNIGGDKTGEYRGGLYFQSGDYWLIKIDSKGQKLWDKTLGGDDSENLVSLVAAQDGSYLVGGSSRSGANGDKSESGRELNGSQRGDWWLVKIKEELPLTAQWDMRYGGSGNESFTTIIRTVDGGYLSGGYSSSGVSGDKSQASQGKNDYWILKSDKDGKKLWDKRYGGSEDDYLNRIIQTKDSGYLLAGSSLSGKGGDKIETSQGDRDYWIIKIDKAGTKEWDKKYGGSGSDELKKVLELSTGEFILAGYSNSLVSGDKSQASWGGNDYWLVKISSKGEKLWDKRYGGSLNETLTGIVQTANGGFLLGGSSLSGKSGDKSEISRGGSDFWLINLDKNGNKLWDKAYGGSGEDEAYSLGQGETSYYFISGQSDSPAGLDKSRDSQGGKDFWFIKVTSSGAKIWDKRFGGTLDEELRASLRTSDGGYLLAGKSFSNMSGNKRQDSQGSSDYWIVKTDKDGQYQWSKTFGGSSAEELRAVLQTNDGGFLLGGKSNSGVSGDRTQPSQGGSDYWLVKVAPEAKPIVAEREVMIVAESKEKLNVLQGFPNPFSEVITVRFTLPQTQDATLKVYDGQGITVTTLFQGEAKANQTYKIDWQARNQPAGMYLLQLHTLDKNQIVKLLLSR</sequence>
<feature type="compositionally biased region" description="Basic and acidic residues" evidence="1">
    <location>
        <begin position="766"/>
        <end position="778"/>
    </location>
</feature>
<dbReference type="Proteomes" id="UP000514509">
    <property type="component" value="Chromosome"/>
</dbReference>